<evidence type="ECO:0000313" key="2">
    <source>
        <dbReference type="Proteomes" id="UP000681722"/>
    </source>
</evidence>
<gene>
    <name evidence="1" type="ORF">SRO942_LOCUS42418</name>
</gene>
<dbReference type="EMBL" id="CAJOBC010098511">
    <property type="protein sequence ID" value="CAF4454590.1"/>
    <property type="molecule type" value="Genomic_DNA"/>
</dbReference>
<accession>A0A8S2WPP9</accession>
<proteinExistence type="predicted"/>
<feature type="non-terminal residue" evidence="1">
    <location>
        <position position="1"/>
    </location>
</feature>
<comment type="caution">
    <text evidence="1">The sequence shown here is derived from an EMBL/GenBank/DDBJ whole genome shotgun (WGS) entry which is preliminary data.</text>
</comment>
<protein>
    <submittedName>
        <fullName evidence="1">Uncharacterized protein</fullName>
    </submittedName>
</protein>
<dbReference type="Proteomes" id="UP000681722">
    <property type="component" value="Unassembled WGS sequence"/>
</dbReference>
<reference evidence="1" key="1">
    <citation type="submission" date="2021-02" db="EMBL/GenBank/DDBJ databases">
        <authorList>
            <person name="Nowell W R."/>
        </authorList>
    </citation>
    <scope>NUCLEOTIDE SEQUENCE</scope>
</reference>
<organism evidence="1 2">
    <name type="scientific">Didymodactylos carnosus</name>
    <dbReference type="NCBI Taxonomy" id="1234261"/>
    <lineage>
        <taxon>Eukaryota</taxon>
        <taxon>Metazoa</taxon>
        <taxon>Spiralia</taxon>
        <taxon>Gnathifera</taxon>
        <taxon>Rotifera</taxon>
        <taxon>Eurotatoria</taxon>
        <taxon>Bdelloidea</taxon>
        <taxon>Philodinida</taxon>
        <taxon>Philodinidae</taxon>
        <taxon>Didymodactylos</taxon>
    </lineage>
</organism>
<name>A0A8S2WPP9_9BILA</name>
<sequence length="94" mass="10713">MIKPWVVDVIISNDELSLNEAQELLESFDDTTMLLIYTDASKQHDKIAAAVTTMTKVGKTDSPFCKHCNTQLATRRHLLLDYVIHESLKTELQH</sequence>
<evidence type="ECO:0000313" key="1">
    <source>
        <dbReference type="EMBL" id="CAF4454590.1"/>
    </source>
</evidence>
<dbReference type="AlphaFoldDB" id="A0A8S2WPP9"/>